<dbReference type="InterPro" id="IPR050132">
    <property type="entry name" value="Gln/Glu-tRNA_Ligase"/>
</dbReference>
<dbReference type="PANTHER" id="PTHR43097">
    <property type="entry name" value="GLUTAMINE-TRNA LIGASE"/>
    <property type="match status" value="1"/>
</dbReference>
<comment type="similarity">
    <text evidence="6">Belongs to the class-I aminoacyl-tRNA synthetase family.</text>
</comment>
<feature type="domain" description="Glutamyl/glutaminyl-tRNA synthetase class Ib catalytic" evidence="7">
    <location>
        <begin position="4"/>
        <end position="77"/>
    </location>
</feature>
<dbReference type="GO" id="GO:0005829">
    <property type="term" value="C:cytosol"/>
    <property type="evidence" value="ECO:0007669"/>
    <property type="project" value="TreeGrafter"/>
</dbReference>
<dbReference type="GO" id="GO:0006425">
    <property type="term" value="P:glutaminyl-tRNA aminoacylation"/>
    <property type="evidence" value="ECO:0007669"/>
    <property type="project" value="TreeGrafter"/>
</dbReference>
<evidence type="ECO:0000256" key="2">
    <source>
        <dbReference type="ARBA" id="ARBA00022741"/>
    </source>
</evidence>
<evidence type="ECO:0000256" key="1">
    <source>
        <dbReference type="ARBA" id="ARBA00022598"/>
    </source>
</evidence>
<reference evidence="8" key="1">
    <citation type="submission" date="2023-03" db="EMBL/GenBank/DDBJ databases">
        <title>DFI Biobank Strains.</title>
        <authorList>
            <person name="Mostad J."/>
            <person name="Paddock L."/>
            <person name="Medina S."/>
            <person name="Waligurski E."/>
            <person name="Barat B."/>
            <person name="Smith R."/>
            <person name="Burgo V."/>
            <person name="Metcalfe C."/>
            <person name="Woodson C."/>
            <person name="Sundararajan A."/>
            <person name="Ramaswamy R."/>
            <person name="Lin H."/>
            <person name="Pamer E.G."/>
        </authorList>
    </citation>
    <scope>NUCLEOTIDE SEQUENCE</scope>
    <source>
        <strain evidence="8">DFI.9.5</strain>
    </source>
</reference>
<name>A0AAW6M9C5_9BACE</name>
<dbReference type="EMBL" id="JARFID010000379">
    <property type="protein sequence ID" value="MDE8697866.1"/>
    <property type="molecule type" value="Genomic_DNA"/>
</dbReference>
<keyword evidence="1 6" id="KW-0436">Ligase</keyword>
<evidence type="ECO:0000259" key="7">
    <source>
        <dbReference type="Pfam" id="PF00749"/>
    </source>
</evidence>
<evidence type="ECO:0000256" key="6">
    <source>
        <dbReference type="RuleBase" id="RU363037"/>
    </source>
</evidence>
<dbReference type="InterPro" id="IPR014729">
    <property type="entry name" value="Rossmann-like_a/b/a_fold"/>
</dbReference>
<accession>A0AAW6M9C5</accession>
<evidence type="ECO:0000256" key="5">
    <source>
        <dbReference type="ARBA" id="ARBA00023146"/>
    </source>
</evidence>
<evidence type="ECO:0000313" key="9">
    <source>
        <dbReference type="Proteomes" id="UP001221924"/>
    </source>
</evidence>
<dbReference type="Pfam" id="PF00749">
    <property type="entry name" value="tRNA-synt_1c"/>
    <property type="match status" value="1"/>
</dbReference>
<evidence type="ECO:0000256" key="4">
    <source>
        <dbReference type="ARBA" id="ARBA00022917"/>
    </source>
</evidence>
<dbReference type="Gene3D" id="3.40.50.620">
    <property type="entry name" value="HUPs"/>
    <property type="match status" value="1"/>
</dbReference>
<dbReference type="AlphaFoldDB" id="A0AAW6M9C5"/>
<feature type="non-terminal residue" evidence="8">
    <location>
        <position position="105"/>
    </location>
</feature>
<gene>
    <name evidence="8" type="ORF">PZH42_27870</name>
</gene>
<protein>
    <submittedName>
        <fullName evidence="8">Glutamate--tRNA ligase family protein</fullName>
    </submittedName>
</protein>
<evidence type="ECO:0000313" key="8">
    <source>
        <dbReference type="EMBL" id="MDE8697866.1"/>
    </source>
</evidence>
<sequence>VVNHPHHRTGTTWKAYTMYDFAHGQSDYFEGVTHSLCTLEFVPHRPLYDLFVDWVKEGQDLNDNRPHQYEFNKLNLSYPATIRGKQDVEIRPMLTTSFRQDQHLS</sequence>
<proteinExistence type="inferred from homology"/>
<organism evidence="8 9">
    <name type="scientific">Bacteroides cellulosilyticus</name>
    <dbReference type="NCBI Taxonomy" id="246787"/>
    <lineage>
        <taxon>Bacteria</taxon>
        <taxon>Pseudomonadati</taxon>
        <taxon>Bacteroidota</taxon>
        <taxon>Bacteroidia</taxon>
        <taxon>Bacteroidales</taxon>
        <taxon>Bacteroidaceae</taxon>
        <taxon>Bacteroides</taxon>
    </lineage>
</organism>
<evidence type="ECO:0000256" key="3">
    <source>
        <dbReference type="ARBA" id="ARBA00022840"/>
    </source>
</evidence>
<dbReference type="GO" id="GO:0004819">
    <property type="term" value="F:glutamine-tRNA ligase activity"/>
    <property type="evidence" value="ECO:0007669"/>
    <property type="project" value="TreeGrafter"/>
</dbReference>
<dbReference type="RefSeq" id="WP_275202937.1">
    <property type="nucleotide sequence ID" value="NZ_JARFID010000379.1"/>
</dbReference>
<feature type="non-terminal residue" evidence="8">
    <location>
        <position position="1"/>
    </location>
</feature>
<dbReference type="PANTHER" id="PTHR43097:SF5">
    <property type="entry name" value="GLUTAMATE--TRNA LIGASE"/>
    <property type="match status" value="1"/>
</dbReference>
<dbReference type="Proteomes" id="UP001221924">
    <property type="component" value="Unassembled WGS sequence"/>
</dbReference>
<dbReference type="SUPFAM" id="SSF52374">
    <property type="entry name" value="Nucleotidylyl transferase"/>
    <property type="match status" value="1"/>
</dbReference>
<keyword evidence="2 6" id="KW-0547">Nucleotide-binding</keyword>
<keyword evidence="4 6" id="KW-0648">Protein biosynthesis</keyword>
<keyword evidence="3 6" id="KW-0067">ATP-binding</keyword>
<dbReference type="InterPro" id="IPR020058">
    <property type="entry name" value="Glu/Gln-tRNA-synth_Ib_cat-dom"/>
</dbReference>
<dbReference type="GO" id="GO:0005524">
    <property type="term" value="F:ATP binding"/>
    <property type="evidence" value="ECO:0007669"/>
    <property type="project" value="UniProtKB-KW"/>
</dbReference>
<keyword evidence="5 6" id="KW-0030">Aminoacyl-tRNA synthetase</keyword>
<comment type="caution">
    <text evidence="8">The sequence shown here is derived from an EMBL/GenBank/DDBJ whole genome shotgun (WGS) entry which is preliminary data.</text>
</comment>